<keyword evidence="1" id="KW-0812">Transmembrane</keyword>
<keyword evidence="1" id="KW-1133">Transmembrane helix</keyword>
<dbReference type="EMBL" id="JAHYBX010000005">
    <property type="protein sequence ID" value="MCA1857094.1"/>
    <property type="molecule type" value="Genomic_DNA"/>
</dbReference>
<comment type="caution">
    <text evidence="2">The sequence shown here is derived from an EMBL/GenBank/DDBJ whole genome shotgun (WGS) entry which is preliminary data.</text>
</comment>
<keyword evidence="1" id="KW-0472">Membrane</keyword>
<evidence type="ECO:0000313" key="3">
    <source>
        <dbReference type="Proteomes" id="UP001198602"/>
    </source>
</evidence>
<dbReference type="Proteomes" id="UP001198602">
    <property type="component" value="Unassembled WGS sequence"/>
</dbReference>
<evidence type="ECO:0000256" key="1">
    <source>
        <dbReference type="SAM" id="Phobius"/>
    </source>
</evidence>
<proteinExistence type="predicted"/>
<evidence type="ECO:0008006" key="4">
    <source>
        <dbReference type="Google" id="ProtNLM"/>
    </source>
</evidence>
<name>A0ABS7YFT3_9BURK</name>
<evidence type="ECO:0000313" key="2">
    <source>
        <dbReference type="EMBL" id="MCA1857094.1"/>
    </source>
</evidence>
<organism evidence="2 3">
    <name type="scientific">Massilia hydrophila</name>
    <dbReference type="NCBI Taxonomy" id="3044279"/>
    <lineage>
        <taxon>Bacteria</taxon>
        <taxon>Pseudomonadati</taxon>
        <taxon>Pseudomonadota</taxon>
        <taxon>Betaproteobacteria</taxon>
        <taxon>Burkholderiales</taxon>
        <taxon>Oxalobacteraceae</taxon>
        <taxon>Telluria group</taxon>
        <taxon>Massilia</taxon>
    </lineage>
</organism>
<accession>A0ABS7YFT3</accession>
<sequence length="219" mass="23595">MKNQTGLTLFEMACALATISFVIGTIFSVNQFLDRSTAKRLLGEMQEVKHVMHAYRDRYRAVPGDDWRASTHVPGTKSASSEFGDNGLIDGADQWSSHSTNSNDSTLESGLFWQHVRMAGLARGEPSYLGAFNAVRGRLGVTSTSRIPTRPGDASGPFNVCSSAIPGKLARMMDEEADDGDATSGIMWAASETASTPITAPTLPTPYENSARYSVCMAF</sequence>
<reference evidence="2 3" key="1">
    <citation type="submission" date="2021-07" db="EMBL/GenBank/DDBJ databases">
        <title>Characterization of Violacein-producing bacteria and related species.</title>
        <authorList>
            <person name="Wilson H.S."/>
            <person name="De Leon M.E."/>
        </authorList>
    </citation>
    <scope>NUCLEOTIDE SEQUENCE [LARGE SCALE GENOMIC DNA]</scope>
    <source>
        <strain evidence="2 3">HSC-2F05</strain>
    </source>
</reference>
<keyword evidence="3" id="KW-1185">Reference proteome</keyword>
<gene>
    <name evidence="2" type="ORF">LE190_14325</name>
</gene>
<dbReference type="RefSeq" id="WP_225239336.1">
    <property type="nucleotide sequence ID" value="NZ_JAHYBX010000005.1"/>
</dbReference>
<protein>
    <recommendedName>
        <fullName evidence="4">Prepilin-type N-terminal cleavage/methylation domain-containing protein</fullName>
    </recommendedName>
</protein>
<feature type="transmembrane region" description="Helical" evidence="1">
    <location>
        <begin position="6"/>
        <end position="29"/>
    </location>
</feature>